<reference evidence="1 2" key="5">
    <citation type="journal article" date="2011" name="ISME J.">
        <title>Dual transcriptional profiling of a bacterial/fungal confrontation: Collimonas fungivorans versus Aspergillus niger.</title>
        <authorList>
            <person name="Mela F."/>
            <person name="Fritsche K."/>
            <person name="de Boer W."/>
            <person name="van Veen J.A."/>
            <person name="de Graaff L.H."/>
            <person name="van den Berg M."/>
            <person name="Leveau J.H."/>
        </authorList>
    </citation>
    <scope>NUCLEOTIDE SEQUENCE [LARGE SCALE GENOMIC DNA]</scope>
    <source>
        <strain evidence="1 2">Ter331</strain>
    </source>
</reference>
<dbReference type="AlphaFoldDB" id="G0ACK4"/>
<dbReference type="EMBL" id="CP002745">
    <property type="protein sequence ID" value="AEK62799.1"/>
    <property type="molecule type" value="Genomic_DNA"/>
</dbReference>
<sequence>MAINRLSICGCWKLSERVLKRWESGALAVLVLGRTRPDLPRAFRCPGGAFVPLAVIGFACS</sequence>
<name>G0ACK4_COLFT</name>
<accession>G0ACK4</accession>
<dbReference type="KEGG" id="cfu:CFU_2974"/>
<reference evidence="1 2" key="1">
    <citation type="journal article" date="2004" name="Environ. Microbiol.">
        <title>Phylogeny-function analysis of (meta)genomic libraries: screening for expression of ribosomal RNA genes by large-insert library fluorescent in situ hybridization (LIL-FISH).</title>
        <authorList>
            <person name="Leveau J.H."/>
            <person name="Gerards S."/>
            <person name="de Boer W."/>
            <person name="van Veen J.A."/>
        </authorList>
    </citation>
    <scope>NUCLEOTIDE SEQUENCE [LARGE SCALE GENOMIC DNA]</scope>
    <source>
        <strain evidence="1 2">Ter331</strain>
    </source>
</reference>
<protein>
    <submittedName>
        <fullName evidence="1">Uncharacterized protein</fullName>
    </submittedName>
</protein>
<organism evidence="1 2">
    <name type="scientific">Collimonas fungivorans (strain Ter331)</name>
    <dbReference type="NCBI Taxonomy" id="1005048"/>
    <lineage>
        <taxon>Bacteria</taxon>
        <taxon>Pseudomonadati</taxon>
        <taxon>Pseudomonadota</taxon>
        <taxon>Betaproteobacteria</taxon>
        <taxon>Burkholderiales</taxon>
        <taxon>Oxalobacteraceae</taxon>
        <taxon>Collimonas</taxon>
    </lineage>
</organism>
<evidence type="ECO:0000313" key="2">
    <source>
        <dbReference type="Proteomes" id="UP000008392"/>
    </source>
</evidence>
<evidence type="ECO:0000313" key="1">
    <source>
        <dbReference type="EMBL" id="AEK62799.1"/>
    </source>
</evidence>
<keyword evidence="2" id="KW-1185">Reference proteome</keyword>
<dbReference type="Proteomes" id="UP000008392">
    <property type="component" value="Chromosome"/>
</dbReference>
<reference evidence="1 2" key="3">
    <citation type="journal article" date="2008" name="FEMS Microbiol. Ecol.">
        <title>Identification and characterization of genes underlying chitinolysis in Collimonas fungivorans Ter331.</title>
        <authorList>
            <person name="Fritsche K."/>
            <person name="de Boer W."/>
            <person name="Gerards S."/>
            <person name="van den Berg M."/>
            <person name="van Veen J.A."/>
            <person name="Leveau J.H."/>
        </authorList>
    </citation>
    <scope>NUCLEOTIDE SEQUENCE [LARGE SCALE GENOMIC DNA]</scope>
    <source>
        <strain evidence="1 2">Ter331</strain>
    </source>
</reference>
<proteinExistence type="predicted"/>
<reference evidence="2" key="6">
    <citation type="submission" date="2011-05" db="EMBL/GenBank/DDBJ databases">
        <title>Complete sequence of Collimonas fungivorans Ter331.</title>
        <authorList>
            <person name="Leveau J.H."/>
        </authorList>
    </citation>
    <scope>NUCLEOTIDE SEQUENCE [LARGE SCALE GENOMIC DNA]</scope>
    <source>
        <strain evidence="2">Ter331</strain>
    </source>
</reference>
<reference evidence="1 2" key="4">
    <citation type="journal article" date="2010" name="Environ. Microbiol.">
        <title>The bacterial genus Collimonas: mycophagy, weathering and other adaptive solutions to life in oligotrophic soil environments.</title>
        <authorList>
            <person name="Leveau J.H."/>
            <person name="Uroz S."/>
            <person name="de Boer W."/>
        </authorList>
    </citation>
    <scope>NUCLEOTIDE SEQUENCE [LARGE SCALE GENOMIC DNA]</scope>
    <source>
        <strain evidence="1 2">Ter331</strain>
    </source>
</reference>
<gene>
    <name evidence="1" type="ordered locus">CFU_2974</name>
</gene>
<dbReference type="HOGENOM" id="CLU_2914561_0_0_4"/>
<reference evidence="1 2" key="2">
    <citation type="journal article" date="2006" name="J. Microbiol. Methods">
        <title>Genomic flank-sequencing of plasposon insertion sites for rapid identification of functional genes.</title>
        <authorList>
            <person name="Leveau J.H."/>
            <person name="Gerards S."/>
            <person name="Fritsche K."/>
            <person name="Zondag G."/>
            <person name="van Veen J.A."/>
        </authorList>
    </citation>
    <scope>NUCLEOTIDE SEQUENCE [LARGE SCALE GENOMIC DNA]</scope>
    <source>
        <strain evidence="1 2">Ter331</strain>
    </source>
</reference>